<dbReference type="CDD" id="cd06261">
    <property type="entry name" value="TM_PBP2"/>
    <property type="match status" value="1"/>
</dbReference>
<dbReference type="InterPro" id="IPR035906">
    <property type="entry name" value="MetI-like_sf"/>
</dbReference>
<feature type="transmembrane region" description="Helical" evidence="7">
    <location>
        <begin position="259"/>
        <end position="280"/>
    </location>
</feature>
<comment type="subcellular location">
    <subcellularLocation>
        <location evidence="1 7">Cell membrane</location>
        <topology evidence="1 7">Multi-pass membrane protein</topology>
    </subcellularLocation>
</comment>
<dbReference type="PANTHER" id="PTHR43386:SF1">
    <property type="entry name" value="D,D-DIPEPTIDE TRANSPORT SYSTEM PERMEASE PROTEIN DDPC-RELATED"/>
    <property type="match status" value="1"/>
</dbReference>
<feature type="transmembrane region" description="Helical" evidence="7">
    <location>
        <begin position="203"/>
        <end position="226"/>
    </location>
</feature>
<dbReference type="InterPro" id="IPR050366">
    <property type="entry name" value="BP-dependent_transpt_permease"/>
</dbReference>
<comment type="similarity">
    <text evidence="7">Belongs to the binding-protein-dependent transport system permease family.</text>
</comment>
<dbReference type="RefSeq" id="WP_345188880.1">
    <property type="nucleotide sequence ID" value="NZ_BAABGP010000026.1"/>
</dbReference>
<evidence type="ECO:0000256" key="2">
    <source>
        <dbReference type="ARBA" id="ARBA00022448"/>
    </source>
</evidence>
<dbReference type="Pfam" id="PF12911">
    <property type="entry name" value="OppC_N"/>
    <property type="match status" value="1"/>
</dbReference>
<sequence length="294" mass="30620">MSTSTVPVSAAGATATKAPPRGLWARLIRRRGAAAAIVILAALVVAAALGPLLVSDPNAFSGAARLKPPSGEHWFGTDNYGRDVFARVVVGARSSLAVGVISGLGATILGTVIAVLASTYRWFDLVVMRVVDGVMSFPVLVLALAMVAILGPGLITVNICLVIVLFPGVTRVVRSTSLVVAELPMMDAARAAGAGRGRILWRYVLPACLTPILVQGAIAFTVAILVESALSFIGAGLPPDVPSWGASLAASRSYLSTAWWMWVFPGAALIGTVLATNVLIDDIRDLLDPRMTER</sequence>
<keyword evidence="6 7" id="KW-0472">Membrane</keyword>
<dbReference type="Proteomes" id="UP001500731">
    <property type="component" value="Unassembled WGS sequence"/>
</dbReference>
<evidence type="ECO:0000313" key="10">
    <source>
        <dbReference type="Proteomes" id="UP001500731"/>
    </source>
</evidence>
<evidence type="ECO:0000256" key="3">
    <source>
        <dbReference type="ARBA" id="ARBA00022475"/>
    </source>
</evidence>
<feature type="domain" description="ABC transmembrane type-1" evidence="8">
    <location>
        <begin position="92"/>
        <end position="280"/>
    </location>
</feature>
<protein>
    <submittedName>
        <fullName evidence="9">ABC transporter permease</fullName>
    </submittedName>
</protein>
<evidence type="ECO:0000256" key="6">
    <source>
        <dbReference type="ARBA" id="ARBA00023136"/>
    </source>
</evidence>
<dbReference type="InterPro" id="IPR025966">
    <property type="entry name" value="OppC_N"/>
</dbReference>
<dbReference type="Pfam" id="PF00528">
    <property type="entry name" value="BPD_transp_1"/>
    <property type="match status" value="1"/>
</dbReference>
<accession>A0ABP8PUT4</accession>
<feature type="transmembrane region" description="Helical" evidence="7">
    <location>
        <begin position="96"/>
        <end position="117"/>
    </location>
</feature>
<evidence type="ECO:0000256" key="7">
    <source>
        <dbReference type="RuleBase" id="RU363032"/>
    </source>
</evidence>
<comment type="caution">
    <text evidence="9">The sequence shown here is derived from an EMBL/GenBank/DDBJ whole genome shotgun (WGS) entry which is preliminary data.</text>
</comment>
<reference evidence="10" key="1">
    <citation type="journal article" date="2019" name="Int. J. Syst. Evol. Microbiol.">
        <title>The Global Catalogue of Microorganisms (GCM) 10K type strain sequencing project: providing services to taxonomists for standard genome sequencing and annotation.</title>
        <authorList>
            <consortium name="The Broad Institute Genomics Platform"/>
            <consortium name="The Broad Institute Genome Sequencing Center for Infectious Disease"/>
            <person name="Wu L."/>
            <person name="Ma J."/>
        </authorList>
    </citation>
    <scope>NUCLEOTIDE SEQUENCE [LARGE SCALE GENOMIC DNA]</scope>
    <source>
        <strain evidence="10">JCM 17839</strain>
    </source>
</reference>
<dbReference type="EMBL" id="BAABGP010000026">
    <property type="protein sequence ID" value="GAA4491719.1"/>
    <property type="molecule type" value="Genomic_DNA"/>
</dbReference>
<dbReference type="SUPFAM" id="SSF161098">
    <property type="entry name" value="MetI-like"/>
    <property type="match status" value="1"/>
</dbReference>
<keyword evidence="3" id="KW-1003">Cell membrane</keyword>
<dbReference type="InterPro" id="IPR000515">
    <property type="entry name" value="MetI-like"/>
</dbReference>
<gene>
    <name evidence="9" type="ORF">GCM10023171_36110</name>
</gene>
<name>A0ABP8PUT4_9MICO</name>
<dbReference type="Gene3D" id="1.10.3720.10">
    <property type="entry name" value="MetI-like"/>
    <property type="match status" value="1"/>
</dbReference>
<evidence type="ECO:0000259" key="8">
    <source>
        <dbReference type="PROSITE" id="PS50928"/>
    </source>
</evidence>
<evidence type="ECO:0000256" key="4">
    <source>
        <dbReference type="ARBA" id="ARBA00022692"/>
    </source>
</evidence>
<proteinExistence type="inferred from homology"/>
<keyword evidence="2 7" id="KW-0813">Transport</keyword>
<keyword evidence="4 7" id="KW-0812">Transmembrane</keyword>
<keyword evidence="5 7" id="KW-1133">Transmembrane helix</keyword>
<evidence type="ECO:0000313" key="9">
    <source>
        <dbReference type="EMBL" id="GAA4491719.1"/>
    </source>
</evidence>
<dbReference type="PANTHER" id="PTHR43386">
    <property type="entry name" value="OLIGOPEPTIDE TRANSPORT SYSTEM PERMEASE PROTEIN APPC"/>
    <property type="match status" value="1"/>
</dbReference>
<keyword evidence="10" id="KW-1185">Reference proteome</keyword>
<evidence type="ECO:0000256" key="1">
    <source>
        <dbReference type="ARBA" id="ARBA00004651"/>
    </source>
</evidence>
<dbReference type="PROSITE" id="PS50928">
    <property type="entry name" value="ABC_TM1"/>
    <property type="match status" value="1"/>
</dbReference>
<organism evidence="9 10">
    <name type="scientific">Microbacterium panaciterrae</name>
    <dbReference type="NCBI Taxonomy" id="985759"/>
    <lineage>
        <taxon>Bacteria</taxon>
        <taxon>Bacillati</taxon>
        <taxon>Actinomycetota</taxon>
        <taxon>Actinomycetes</taxon>
        <taxon>Micrococcales</taxon>
        <taxon>Microbacteriaceae</taxon>
        <taxon>Microbacterium</taxon>
    </lineage>
</organism>
<feature type="transmembrane region" description="Helical" evidence="7">
    <location>
        <begin position="33"/>
        <end position="54"/>
    </location>
</feature>
<feature type="transmembrane region" description="Helical" evidence="7">
    <location>
        <begin position="137"/>
        <end position="166"/>
    </location>
</feature>
<evidence type="ECO:0000256" key="5">
    <source>
        <dbReference type="ARBA" id="ARBA00022989"/>
    </source>
</evidence>